<dbReference type="PANTHER" id="PTHR43619">
    <property type="entry name" value="S-ADENOSYL-L-METHIONINE-DEPENDENT METHYLTRANSFERASE YKTD-RELATED"/>
    <property type="match status" value="1"/>
</dbReference>
<evidence type="ECO:0000256" key="2">
    <source>
        <dbReference type="ARBA" id="ARBA00022679"/>
    </source>
</evidence>
<keyword evidence="1" id="KW-0489">Methyltransferase</keyword>
<reference evidence="3 4" key="1">
    <citation type="submission" date="2016-10" db="EMBL/GenBank/DDBJ databases">
        <authorList>
            <person name="Cai Z."/>
        </authorList>
    </citation>
    <scope>NUCLEOTIDE SEQUENCE [LARGE SCALE GENOMIC DNA]</scope>
</reference>
<evidence type="ECO:0000313" key="3">
    <source>
        <dbReference type="EMBL" id="SZX62245.1"/>
    </source>
</evidence>
<dbReference type="PANTHER" id="PTHR43619:SF2">
    <property type="entry name" value="S-ADENOSYL-L-METHIONINE-DEPENDENT METHYLTRANSFERASES SUPERFAMILY PROTEIN"/>
    <property type="match status" value="1"/>
</dbReference>
<name>A0A383V9I4_TETOB</name>
<dbReference type="Proteomes" id="UP000256970">
    <property type="component" value="Unassembled WGS sequence"/>
</dbReference>
<sequence>MSSTAQDQGQAQHQQQQQGLKGVVVAASSSAGSVWAGLTEVERTSLLVAFARWQGAQQHVWPDGTPWYTDPLGEHFVRHCIPVEEQQRILDWAEQRAKISRFVAVRTAELDAQISIALRSSGSSNAAAAGGSVGSEQGIRQILLLGSGTDTRAWRLPWPPGFKVFEVDSPAVLAFKARVLSAAAAATAAGDEQQQQQQQQQQAAGHPELQCEQRVEVAADASQPEEMWASLVSSGLDAAQPVLWLLEGFIGYLTVPASNALLAHLAIKSAPGSRILITAPPTPDRLGEAAAIDNAGAAAAAAESPKLQLHHSTFEEPTETLSRLAAAGWRDCQLLDEQQLVAKYGVEHAQPILVGSL</sequence>
<dbReference type="EMBL" id="FNXT01000213">
    <property type="protein sequence ID" value="SZX62245.1"/>
    <property type="molecule type" value="Genomic_DNA"/>
</dbReference>
<keyword evidence="4" id="KW-1185">Reference proteome</keyword>
<gene>
    <name evidence="3" type="ORF">BQ4739_LOCUS2847</name>
</gene>
<dbReference type="GO" id="GO:0032259">
    <property type="term" value="P:methylation"/>
    <property type="evidence" value="ECO:0007669"/>
    <property type="project" value="UniProtKB-KW"/>
</dbReference>
<keyword evidence="2" id="KW-0808">Transferase</keyword>
<dbReference type="Gene3D" id="3.40.50.150">
    <property type="entry name" value="Vaccinia Virus protein VP39"/>
    <property type="match status" value="1"/>
</dbReference>
<dbReference type="InterPro" id="IPR029063">
    <property type="entry name" value="SAM-dependent_MTases_sf"/>
</dbReference>
<proteinExistence type="predicted"/>
<accession>A0A383V9I4</accession>
<evidence type="ECO:0008006" key="5">
    <source>
        <dbReference type="Google" id="ProtNLM"/>
    </source>
</evidence>
<evidence type="ECO:0000313" key="4">
    <source>
        <dbReference type="Proteomes" id="UP000256970"/>
    </source>
</evidence>
<dbReference type="SUPFAM" id="SSF53335">
    <property type="entry name" value="S-adenosyl-L-methionine-dependent methyltransferases"/>
    <property type="match status" value="1"/>
</dbReference>
<dbReference type="GO" id="GO:0008168">
    <property type="term" value="F:methyltransferase activity"/>
    <property type="evidence" value="ECO:0007669"/>
    <property type="project" value="UniProtKB-KW"/>
</dbReference>
<dbReference type="InterPro" id="IPR007213">
    <property type="entry name" value="Ppm1/Ppm2/Tcmp"/>
</dbReference>
<dbReference type="AlphaFoldDB" id="A0A383V9I4"/>
<organism evidence="3 4">
    <name type="scientific">Tetradesmus obliquus</name>
    <name type="common">Green alga</name>
    <name type="synonym">Acutodesmus obliquus</name>
    <dbReference type="NCBI Taxonomy" id="3088"/>
    <lineage>
        <taxon>Eukaryota</taxon>
        <taxon>Viridiplantae</taxon>
        <taxon>Chlorophyta</taxon>
        <taxon>core chlorophytes</taxon>
        <taxon>Chlorophyceae</taxon>
        <taxon>CS clade</taxon>
        <taxon>Sphaeropleales</taxon>
        <taxon>Scenedesmaceae</taxon>
        <taxon>Tetradesmus</taxon>
    </lineage>
</organism>
<dbReference type="Pfam" id="PF04072">
    <property type="entry name" value="LCM"/>
    <property type="match status" value="1"/>
</dbReference>
<evidence type="ECO:0000256" key="1">
    <source>
        <dbReference type="ARBA" id="ARBA00022603"/>
    </source>
</evidence>
<protein>
    <recommendedName>
        <fullName evidence="5">S-adenosyl-L-methionine-dependent methyltransferase</fullName>
    </recommendedName>
</protein>